<evidence type="ECO:0000313" key="2">
    <source>
        <dbReference type="EMBL" id="KAF5309117.1"/>
    </source>
</evidence>
<dbReference type="InterPro" id="IPR053036">
    <property type="entry name" value="CellCycle_DNARepair_Reg"/>
</dbReference>
<comment type="caution">
    <text evidence="2">The sequence shown here is derived from an EMBL/GenBank/DDBJ whole genome shotgun (WGS) entry which is preliminary data.</text>
</comment>
<proteinExistence type="predicted"/>
<dbReference type="Gene3D" id="3.40.50.10190">
    <property type="entry name" value="BRCT domain"/>
    <property type="match status" value="1"/>
</dbReference>
<dbReference type="EMBL" id="JAACJJ010000060">
    <property type="protein sequence ID" value="KAF5309117.1"/>
    <property type="molecule type" value="Genomic_DNA"/>
</dbReference>
<dbReference type="PANTHER" id="PTHR47667">
    <property type="entry name" value="REGULATOR OF TY1 TRANSPOSITION PROTEIN 107"/>
    <property type="match status" value="1"/>
</dbReference>
<evidence type="ECO:0000313" key="3">
    <source>
        <dbReference type="Proteomes" id="UP000567179"/>
    </source>
</evidence>
<dbReference type="OrthoDB" id="342264at2759"/>
<dbReference type="Proteomes" id="UP000567179">
    <property type="component" value="Unassembled WGS sequence"/>
</dbReference>
<dbReference type="GO" id="GO:0035361">
    <property type="term" value="C:Cul8-RING ubiquitin ligase complex"/>
    <property type="evidence" value="ECO:0007669"/>
    <property type="project" value="TreeGrafter"/>
</dbReference>
<keyword evidence="3" id="KW-1185">Reference proteome</keyword>
<dbReference type="SUPFAM" id="SSF52113">
    <property type="entry name" value="BRCT domain"/>
    <property type="match status" value="1"/>
</dbReference>
<gene>
    <name evidence="2" type="ORF">D9619_012823</name>
</gene>
<dbReference type="GO" id="GO:0006302">
    <property type="term" value="P:double-strand break repair"/>
    <property type="evidence" value="ECO:0007669"/>
    <property type="project" value="TreeGrafter"/>
</dbReference>
<feature type="region of interest" description="Disordered" evidence="1">
    <location>
        <begin position="1"/>
        <end position="26"/>
    </location>
</feature>
<sequence length="163" mass="17876">MKGGSPHDLGRTSTYRYSHGHGHEEQPITRILGRLPPAERARRRAELAAVGRCDVLISRWRWGAAYVRVVRERRTVATLAWLLFLLMPVNAPGTSHNGAAGAVQSARPAPTEQLLHYPVSKGFVEGFEKHVVTVTNYTGEAGENLKKLITAMGGTFTPCPYSS</sequence>
<protein>
    <submittedName>
        <fullName evidence="2">Uncharacterized protein</fullName>
    </submittedName>
</protein>
<organism evidence="2 3">
    <name type="scientific">Psilocybe cf. subviscida</name>
    <dbReference type="NCBI Taxonomy" id="2480587"/>
    <lineage>
        <taxon>Eukaryota</taxon>
        <taxon>Fungi</taxon>
        <taxon>Dikarya</taxon>
        <taxon>Basidiomycota</taxon>
        <taxon>Agaricomycotina</taxon>
        <taxon>Agaricomycetes</taxon>
        <taxon>Agaricomycetidae</taxon>
        <taxon>Agaricales</taxon>
        <taxon>Agaricineae</taxon>
        <taxon>Strophariaceae</taxon>
        <taxon>Psilocybe</taxon>
    </lineage>
</organism>
<dbReference type="InterPro" id="IPR036420">
    <property type="entry name" value="BRCT_dom_sf"/>
</dbReference>
<evidence type="ECO:0000256" key="1">
    <source>
        <dbReference type="SAM" id="MobiDB-lite"/>
    </source>
</evidence>
<dbReference type="GO" id="GO:1990683">
    <property type="term" value="P:DNA double-strand break attachment to nuclear envelope"/>
    <property type="evidence" value="ECO:0007669"/>
    <property type="project" value="TreeGrafter"/>
</dbReference>
<dbReference type="AlphaFoldDB" id="A0A8H5EQN2"/>
<dbReference type="GO" id="GO:0005634">
    <property type="term" value="C:nucleus"/>
    <property type="evidence" value="ECO:0007669"/>
    <property type="project" value="TreeGrafter"/>
</dbReference>
<accession>A0A8H5EQN2</accession>
<reference evidence="2 3" key="1">
    <citation type="journal article" date="2020" name="ISME J.">
        <title>Uncovering the hidden diversity of litter-decomposition mechanisms in mushroom-forming fungi.</title>
        <authorList>
            <person name="Floudas D."/>
            <person name="Bentzer J."/>
            <person name="Ahren D."/>
            <person name="Johansson T."/>
            <person name="Persson P."/>
            <person name="Tunlid A."/>
        </authorList>
    </citation>
    <scope>NUCLEOTIDE SEQUENCE [LARGE SCALE GENOMIC DNA]</scope>
    <source>
        <strain evidence="2 3">CBS 101986</strain>
    </source>
</reference>
<dbReference type="PANTHER" id="PTHR47667:SF1">
    <property type="entry name" value="REGULATOR OF TY1 TRANSPOSITION PROTEIN 107"/>
    <property type="match status" value="1"/>
</dbReference>
<name>A0A8H5EQN2_9AGAR</name>